<dbReference type="Proteomes" id="UP000887578">
    <property type="component" value="Unplaced"/>
</dbReference>
<sequence length="169" mass="19188">MVLNGNIFTELGEYFTFFLLFIVYEEKFSPIIVLIDYSKRTKNPLKFGEDLKSAILIFGVVGITVAISAAVSYSAIKFEKDAGIILIFALIFAAFMQIIGVFLTIHFYLKSKKMRFLSIDKCSLEEKHAYPKIGTRRNTKVGVVKTMLSAVPARGNIDEHFKTLNIMWK</sequence>
<feature type="transmembrane region" description="Helical" evidence="1">
    <location>
        <begin position="82"/>
        <end position="109"/>
    </location>
</feature>
<proteinExistence type="predicted"/>
<keyword evidence="1" id="KW-0472">Membrane</keyword>
<dbReference type="AlphaFoldDB" id="A0A914PQS3"/>
<name>A0A914PQS3_9BILA</name>
<keyword evidence="2" id="KW-1185">Reference proteome</keyword>
<organism evidence="2 3">
    <name type="scientific">Panagrolaimus davidi</name>
    <dbReference type="NCBI Taxonomy" id="227884"/>
    <lineage>
        <taxon>Eukaryota</taxon>
        <taxon>Metazoa</taxon>
        <taxon>Ecdysozoa</taxon>
        <taxon>Nematoda</taxon>
        <taxon>Chromadorea</taxon>
        <taxon>Rhabditida</taxon>
        <taxon>Tylenchina</taxon>
        <taxon>Panagrolaimomorpha</taxon>
        <taxon>Panagrolaimoidea</taxon>
        <taxon>Panagrolaimidae</taxon>
        <taxon>Panagrolaimus</taxon>
    </lineage>
</organism>
<evidence type="ECO:0000256" key="1">
    <source>
        <dbReference type="SAM" id="Phobius"/>
    </source>
</evidence>
<feature type="transmembrane region" description="Helical" evidence="1">
    <location>
        <begin position="55"/>
        <end position="76"/>
    </location>
</feature>
<protein>
    <submittedName>
        <fullName evidence="3">Uncharacterized protein</fullName>
    </submittedName>
</protein>
<dbReference type="WBParaSite" id="PDA_v2.g18453.t1">
    <property type="protein sequence ID" value="PDA_v2.g18453.t1"/>
    <property type="gene ID" value="PDA_v2.g18453"/>
</dbReference>
<reference evidence="3" key="1">
    <citation type="submission" date="2022-11" db="UniProtKB">
        <authorList>
            <consortium name="WormBaseParasite"/>
        </authorList>
    </citation>
    <scope>IDENTIFICATION</scope>
</reference>
<evidence type="ECO:0000313" key="3">
    <source>
        <dbReference type="WBParaSite" id="PDA_v2.g18453.t1"/>
    </source>
</evidence>
<evidence type="ECO:0000313" key="2">
    <source>
        <dbReference type="Proteomes" id="UP000887578"/>
    </source>
</evidence>
<accession>A0A914PQS3</accession>
<keyword evidence="1" id="KW-1133">Transmembrane helix</keyword>
<feature type="transmembrane region" description="Helical" evidence="1">
    <location>
        <begin position="14"/>
        <end position="35"/>
    </location>
</feature>
<keyword evidence="1" id="KW-0812">Transmembrane</keyword>